<evidence type="ECO:0000313" key="2">
    <source>
        <dbReference type="Proteomes" id="UP001610861"/>
    </source>
</evidence>
<accession>A0ABW7QDY9</accession>
<keyword evidence="2" id="KW-1185">Reference proteome</keyword>
<name>A0ABW7QDY9_9MICO</name>
<gene>
    <name evidence="1" type="ORF">ACH3VR_21990</name>
</gene>
<dbReference type="RefSeq" id="WP_397558480.1">
    <property type="nucleotide sequence ID" value="NZ_JBIQWL010000015.1"/>
</dbReference>
<dbReference type="EMBL" id="JBIQWL010000015">
    <property type="protein sequence ID" value="MFH8253054.1"/>
    <property type="molecule type" value="Genomic_DNA"/>
</dbReference>
<comment type="caution">
    <text evidence="1">The sequence shown here is derived from an EMBL/GenBank/DDBJ whole genome shotgun (WGS) entry which is preliminary data.</text>
</comment>
<sequence>MGLNASAEMSEQPEGLVNLLRRFAPDWPAVLDVGAGWHPLLIRLDRQLAEIAPDYELHQCKSKFGALSFYAQPSDDPSIYNEEFVEAIRAAEWESTRTCEECGEPGGQYVIHLWVWTLCAKHAAEKNAQSEVERPARR</sequence>
<reference evidence="1 2" key="1">
    <citation type="submission" date="2024-09" db="EMBL/GenBank/DDBJ databases">
        <authorList>
            <person name="Pan X."/>
        </authorList>
    </citation>
    <scope>NUCLEOTIDE SEQUENCE [LARGE SCALE GENOMIC DNA]</scope>
    <source>
        <strain evidence="1 2">B2969</strain>
    </source>
</reference>
<dbReference type="Proteomes" id="UP001610861">
    <property type="component" value="Unassembled WGS sequence"/>
</dbReference>
<organism evidence="1 2">
    <name type="scientific">Microbacterium alkaliflavum</name>
    <dbReference type="NCBI Taxonomy" id="3248839"/>
    <lineage>
        <taxon>Bacteria</taxon>
        <taxon>Bacillati</taxon>
        <taxon>Actinomycetota</taxon>
        <taxon>Actinomycetes</taxon>
        <taxon>Micrococcales</taxon>
        <taxon>Microbacteriaceae</taxon>
        <taxon>Microbacterium</taxon>
    </lineage>
</organism>
<protein>
    <submittedName>
        <fullName evidence="1">Uncharacterized protein</fullName>
    </submittedName>
</protein>
<proteinExistence type="predicted"/>
<evidence type="ECO:0000313" key="1">
    <source>
        <dbReference type="EMBL" id="MFH8253054.1"/>
    </source>
</evidence>